<dbReference type="Proteomes" id="UP001595075">
    <property type="component" value="Unassembled WGS sequence"/>
</dbReference>
<sequence>MDLVVGHCPPTQSWGLGVLESWSLGDEETRRARGLAPECPNFKKLWGTKQFEGSERACVVFAPGLYDSDGQGYCRSELHTVM</sequence>
<accession>A0ABR4CKZ1</accession>
<dbReference type="EMBL" id="JAZHXI010000006">
    <property type="protein sequence ID" value="KAL2070590.1"/>
    <property type="molecule type" value="Genomic_DNA"/>
</dbReference>
<name>A0ABR4CKZ1_9HELO</name>
<proteinExistence type="predicted"/>
<keyword evidence="2" id="KW-1185">Reference proteome</keyword>
<evidence type="ECO:0000313" key="1">
    <source>
        <dbReference type="EMBL" id="KAL2070590.1"/>
    </source>
</evidence>
<gene>
    <name evidence="1" type="ORF">VTL71DRAFT_13616</name>
</gene>
<feature type="non-terminal residue" evidence="1">
    <location>
        <position position="82"/>
    </location>
</feature>
<protein>
    <submittedName>
        <fullName evidence="1">Uncharacterized protein</fullName>
    </submittedName>
</protein>
<evidence type="ECO:0000313" key="2">
    <source>
        <dbReference type="Proteomes" id="UP001595075"/>
    </source>
</evidence>
<comment type="caution">
    <text evidence="1">The sequence shown here is derived from an EMBL/GenBank/DDBJ whole genome shotgun (WGS) entry which is preliminary data.</text>
</comment>
<reference evidence="1 2" key="1">
    <citation type="journal article" date="2024" name="Commun. Biol.">
        <title>Comparative genomic analysis of thermophilic fungi reveals convergent evolutionary adaptations and gene losses.</title>
        <authorList>
            <person name="Steindorff A.S."/>
            <person name="Aguilar-Pontes M.V."/>
            <person name="Robinson A.J."/>
            <person name="Andreopoulos B."/>
            <person name="LaButti K."/>
            <person name="Kuo A."/>
            <person name="Mondo S."/>
            <person name="Riley R."/>
            <person name="Otillar R."/>
            <person name="Haridas S."/>
            <person name="Lipzen A."/>
            <person name="Grimwood J."/>
            <person name="Schmutz J."/>
            <person name="Clum A."/>
            <person name="Reid I.D."/>
            <person name="Moisan M.C."/>
            <person name="Butler G."/>
            <person name="Nguyen T.T.M."/>
            <person name="Dewar K."/>
            <person name="Conant G."/>
            <person name="Drula E."/>
            <person name="Henrissat B."/>
            <person name="Hansel C."/>
            <person name="Singer S."/>
            <person name="Hutchinson M.I."/>
            <person name="de Vries R.P."/>
            <person name="Natvig D.O."/>
            <person name="Powell A.J."/>
            <person name="Tsang A."/>
            <person name="Grigoriev I.V."/>
        </authorList>
    </citation>
    <scope>NUCLEOTIDE SEQUENCE [LARGE SCALE GENOMIC DNA]</scope>
    <source>
        <strain evidence="1 2">CBS 494.80</strain>
    </source>
</reference>
<organism evidence="1 2">
    <name type="scientific">Oculimacula yallundae</name>
    <dbReference type="NCBI Taxonomy" id="86028"/>
    <lineage>
        <taxon>Eukaryota</taxon>
        <taxon>Fungi</taxon>
        <taxon>Dikarya</taxon>
        <taxon>Ascomycota</taxon>
        <taxon>Pezizomycotina</taxon>
        <taxon>Leotiomycetes</taxon>
        <taxon>Helotiales</taxon>
        <taxon>Ploettnerulaceae</taxon>
        <taxon>Oculimacula</taxon>
    </lineage>
</organism>